<keyword evidence="8" id="KW-0449">Lipoprotein</keyword>
<dbReference type="GO" id="GO:0098552">
    <property type="term" value="C:side of membrane"/>
    <property type="evidence" value="ECO:0007669"/>
    <property type="project" value="UniProtKB-KW"/>
</dbReference>
<feature type="chain" id="PRO_5041737101" description="Bifunctional inhibitor/plant lipid transfer protein/seed storage helical domain-containing protein" evidence="10">
    <location>
        <begin position="23"/>
        <end position="213"/>
    </location>
</feature>
<evidence type="ECO:0000256" key="5">
    <source>
        <dbReference type="ARBA" id="ARBA00022729"/>
    </source>
</evidence>
<evidence type="ECO:0000313" key="13">
    <source>
        <dbReference type="Proteomes" id="UP001189624"/>
    </source>
</evidence>
<protein>
    <recommendedName>
        <fullName evidence="11">Bifunctional inhibitor/plant lipid transfer protein/seed storage helical domain-containing protein</fullName>
    </recommendedName>
</protein>
<reference evidence="12" key="1">
    <citation type="submission" date="2023-10" db="EMBL/GenBank/DDBJ databases">
        <authorList>
            <person name="Domelevo Entfellner J.-B."/>
        </authorList>
    </citation>
    <scope>NUCLEOTIDE SEQUENCE</scope>
</reference>
<evidence type="ECO:0000256" key="4">
    <source>
        <dbReference type="ARBA" id="ARBA00022622"/>
    </source>
</evidence>
<evidence type="ECO:0000256" key="7">
    <source>
        <dbReference type="ARBA" id="ARBA00023180"/>
    </source>
</evidence>
<accession>A0AA86V7G4</accession>
<comment type="similarity">
    <text evidence="2">Belongs to the plant LTP family.</text>
</comment>
<dbReference type="PANTHER" id="PTHR33044">
    <property type="entry name" value="BIFUNCTIONAL INHIBITOR/LIPID-TRANSFER PROTEIN/SEED STORAGE 2S ALBUMIN SUPERFAMILY PROTEIN-RELATED"/>
    <property type="match status" value="1"/>
</dbReference>
<evidence type="ECO:0000259" key="11">
    <source>
        <dbReference type="Pfam" id="PF14368"/>
    </source>
</evidence>
<dbReference type="InterPro" id="IPR043325">
    <property type="entry name" value="LTSS"/>
</dbReference>
<evidence type="ECO:0000256" key="8">
    <source>
        <dbReference type="ARBA" id="ARBA00023288"/>
    </source>
</evidence>
<organism evidence="12 13">
    <name type="scientific">Sphenostylis stenocarpa</name>
    <dbReference type="NCBI Taxonomy" id="92480"/>
    <lineage>
        <taxon>Eukaryota</taxon>
        <taxon>Viridiplantae</taxon>
        <taxon>Streptophyta</taxon>
        <taxon>Embryophyta</taxon>
        <taxon>Tracheophyta</taxon>
        <taxon>Spermatophyta</taxon>
        <taxon>Magnoliopsida</taxon>
        <taxon>eudicotyledons</taxon>
        <taxon>Gunneridae</taxon>
        <taxon>Pentapetalae</taxon>
        <taxon>rosids</taxon>
        <taxon>fabids</taxon>
        <taxon>Fabales</taxon>
        <taxon>Fabaceae</taxon>
        <taxon>Papilionoideae</taxon>
        <taxon>50 kb inversion clade</taxon>
        <taxon>NPAAA clade</taxon>
        <taxon>indigoferoid/millettioid clade</taxon>
        <taxon>Phaseoleae</taxon>
        <taxon>Sphenostylis</taxon>
    </lineage>
</organism>
<evidence type="ECO:0000256" key="2">
    <source>
        <dbReference type="ARBA" id="ARBA00009748"/>
    </source>
</evidence>
<feature type="compositionally biased region" description="Low complexity" evidence="9">
    <location>
        <begin position="118"/>
        <end position="128"/>
    </location>
</feature>
<feature type="signal peptide" evidence="10">
    <location>
        <begin position="1"/>
        <end position="22"/>
    </location>
</feature>
<keyword evidence="6" id="KW-1015">Disulfide bond</keyword>
<keyword evidence="7" id="KW-0325">Glycoprotein</keyword>
<name>A0AA86V7G4_9FABA</name>
<dbReference type="Proteomes" id="UP001189624">
    <property type="component" value="Chromosome 1"/>
</dbReference>
<evidence type="ECO:0000256" key="10">
    <source>
        <dbReference type="SAM" id="SignalP"/>
    </source>
</evidence>
<dbReference type="CDD" id="cd00010">
    <property type="entry name" value="AAI_LTSS"/>
    <property type="match status" value="1"/>
</dbReference>
<evidence type="ECO:0000256" key="3">
    <source>
        <dbReference type="ARBA" id="ARBA00022475"/>
    </source>
</evidence>
<keyword evidence="13" id="KW-1185">Reference proteome</keyword>
<gene>
    <name evidence="12" type="ORF">AYBTSS11_LOCUS3255</name>
</gene>
<keyword evidence="4" id="KW-0336">GPI-anchor</keyword>
<keyword evidence="3" id="KW-1003">Cell membrane</keyword>
<dbReference type="InterPro" id="IPR016140">
    <property type="entry name" value="Bifunc_inhib/LTP/seed_store"/>
</dbReference>
<feature type="region of interest" description="Disordered" evidence="9">
    <location>
        <begin position="161"/>
        <end position="195"/>
    </location>
</feature>
<evidence type="ECO:0000256" key="9">
    <source>
        <dbReference type="SAM" id="MobiDB-lite"/>
    </source>
</evidence>
<evidence type="ECO:0000256" key="1">
    <source>
        <dbReference type="ARBA" id="ARBA00004609"/>
    </source>
</evidence>
<comment type="subcellular location">
    <subcellularLocation>
        <location evidence="1">Cell membrane</location>
        <topology evidence="1">Lipid-anchor</topology>
        <topology evidence="1">GPI-anchor</topology>
    </subcellularLocation>
</comment>
<feature type="region of interest" description="Disordered" evidence="9">
    <location>
        <begin position="118"/>
        <end position="147"/>
    </location>
</feature>
<evidence type="ECO:0000313" key="12">
    <source>
        <dbReference type="EMBL" id="CAJ1904302.1"/>
    </source>
</evidence>
<feature type="domain" description="Bifunctional inhibitor/plant lipid transfer protein/seed storage helical" evidence="11">
    <location>
        <begin position="16"/>
        <end position="109"/>
    </location>
</feature>
<proteinExistence type="inferred from homology"/>
<feature type="compositionally biased region" description="Low complexity" evidence="9">
    <location>
        <begin position="184"/>
        <end position="195"/>
    </location>
</feature>
<evidence type="ECO:0000256" key="6">
    <source>
        <dbReference type="ARBA" id="ARBA00023157"/>
    </source>
</evidence>
<dbReference type="SUPFAM" id="SSF47699">
    <property type="entry name" value="Bifunctional inhibitor/lipid-transfer protein/seed storage 2S albumin"/>
    <property type="match status" value="1"/>
</dbReference>
<dbReference type="Gene3D" id="1.10.110.10">
    <property type="entry name" value="Plant lipid-transfer and hydrophobic proteins"/>
    <property type="match status" value="1"/>
</dbReference>
<dbReference type="Gramene" id="rna-AYBTSS11_LOCUS3255">
    <property type="protein sequence ID" value="CAJ1904302.1"/>
    <property type="gene ID" value="gene-AYBTSS11_LOCUS3255"/>
</dbReference>
<dbReference type="Pfam" id="PF14368">
    <property type="entry name" value="LTP_2"/>
    <property type="match status" value="1"/>
</dbReference>
<dbReference type="InterPro" id="IPR036312">
    <property type="entry name" value="Bifun_inhib/LTP/seed_sf"/>
</dbReference>
<dbReference type="EMBL" id="OY731398">
    <property type="protein sequence ID" value="CAJ1904302.1"/>
    <property type="molecule type" value="Genomic_DNA"/>
</dbReference>
<keyword evidence="4" id="KW-0472">Membrane</keyword>
<sequence length="213" mass="22054">MAFLIGVILTAFIVASVNLVSGQVSSSCTNSMISSFTPCANIITRSTNNNGLMPPSTCCDSLRSLMSTSMDCACLLISANAPLFQLPISQVLALSFSQACNINGLPLQCKASRSPLPAPGPAALGSNGPTPPSIAASPLSPQDSKMVGEAEKYEKVQLATASSPLEAEAPSRTRIPQIRPVLTPRPSSSHSSFVSPSSPFAILIGIMILGLYS</sequence>
<keyword evidence="5 10" id="KW-0732">Signal</keyword>
<dbReference type="AlphaFoldDB" id="A0AA86V7G4"/>
<dbReference type="GO" id="GO:0005886">
    <property type="term" value="C:plasma membrane"/>
    <property type="evidence" value="ECO:0007669"/>
    <property type="project" value="UniProtKB-SubCell"/>
</dbReference>